<dbReference type="PROSITE" id="PS00168">
    <property type="entry name" value="TRP_SYNTHASE_BETA"/>
    <property type="match status" value="1"/>
</dbReference>
<evidence type="ECO:0000256" key="21">
    <source>
        <dbReference type="SAM" id="Phobius"/>
    </source>
</evidence>
<feature type="transmembrane region" description="Helical" evidence="21">
    <location>
        <begin position="1320"/>
        <end position="1346"/>
    </location>
</feature>
<dbReference type="UniPathway" id="UPA00035">
    <property type="reaction ID" value="UER00044"/>
</dbReference>
<evidence type="ECO:0000256" key="7">
    <source>
        <dbReference type="ARBA" id="ARBA00018724"/>
    </source>
</evidence>
<feature type="domain" description="SPX" evidence="22">
    <location>
        <begin position="800"/>
        <end position="1065"/>
    </location>
</feature>
<dbReference type="PANTHER" id="PTHR48077:SF3">
    <property type="entry name" value="TRYPTOPHAN SYNTHASE"/>
    <property type="match status" value="1"/>
</dbReference>
<evidence type="ECO:0000259" key="22">
    <source>
        <dbReference type="PROSITE" id="PS51382"/>
    </source>
</evidence>
<feature type="transmembrane region" description="Helical" evidence="21">
    <location>
        <begin position="1493"/>
        <end position="1513"/>
    </location>
</feature>
<dbReference type="CDD" id="cd14478">
    <property type="entry name" value="SPX_PHO87_PHO90_like"/>
    <property type="match status" value="1"/>
</dbReference>
<dbReference type="InterPro" id="IPR006653">
    <property type="entry name" value="Trp_synth_b_CS"/>
</dbReference>
<dbReference type="Pfam" id="PF03600">
    <property type="entry name" value="CitMHS"/>
    <property type="match status" value="1"/>
</dbReference>
<dbReference type="Pfam" id="PF00291">
    <property type="entry name" value="PALP"/>
    <property type="match status" value="1"/>
</dbReference>
<evidence type="ECO:0000256" key="3">
    <source>
        <dbReference type="ARBA" id="ARBA00004733"/>
    </source>
</evidence>
<feature type="transmembrane region" description="Helical" evidence="21">
    <location>
        <begin position="1465"/>
        <end position="1487"/>
    </location>
</feature>
<reference evidence="23" key="1">
    <citation type="journal article" date="2020" name="Stud. Mycol.">
        <title>101 Dothideomycetes genomes: a test case for predicting lifestyles and emergence of pathogens.</title>
        <authorList>
            <person name="Haridas S."/>
            <person name="Albert R."/>
            <person name="Binder M."/>
            <person name="Bloem J."/>
            <person name="Labutti K."/>
            <person name="Salamov A."/>
            <person name="Andreopoulos B."/>
            <person name="Baker S."/>
            <person name="Barry K."/>
            <person name="Bills G."/>
            <person name="Bluhm B."/>
            <person name="Cannon C."/>
            <person name="Castanera R."/>
            <person name="Culley D."/>
            <person name="Daum C."/>
            <person name="Ezra D."/>
            <person name="Gonzalez J."/>
            <person name="Henrissat B."/>
            <person name="Kuo A."/>
            <person name="Liang C."/>
            <person name="Lipzen A."/>
            <person name="Lutzoni F."/>
            <person name="Magnuson J."/>
            <person name="Mondo S."/>
            <person name="Nolan M."/>
            <person name="Ohm R."/>
            <person name="Pangilinan J."/>
            <person name="Park H.-J."/>
            <person name="Ramirez L."/>
            <person name="Alfaro M."/>
            <person name="Sun H."/>
            <person name="Tritt A."/>
            <person name="Yoshinaga Y."/>
            <person name="Zwiers L.-H."/>
            <person name="Turgeon B."/>
            <person name="Goodwin S."/>
            <person name="Spatafora J."/>
            <person name="Crous P."/>
            <person name="Grigoriev I."/>
        </authorList>
    </citation>
    <scope>NUCLEOTIDE SEQUENCE</scope>
    <source>
        <strain evidence="23">CBS 675.92</strain>
    </source>
</reference>
<dbReference type="NCBIfam" id="TIGR00263">
    <property type="entry name" value="trpB"/>
    <property type="match status" value="1"/>
</dbReference>
<keyword evidence="9 18" id="KW-0028">Amino-acid biosynthesis</keyword>
<dbReference type="InterPro" id="IPR018204">
    <property type="entry name" value="Trp_synthase_alpha_AS"/>
</dbReference>
<dbReference type="InterPro" id="IPR004680">
    <property type="entry name" value="Cit_transptr-like_dom"/>
</dbReference>
<dbReference type="InterPro" id="IPR036052">
    <property type="entry name" value="TrpB-like_PALP_sf"/>
</dbReference>
<dbReference type="HAMAP" id="MF_00131">
    <property type="entry name" value="Trp_synth_alpha"/>
    <property type="match status" value="1"/>
</dbReference>
<feature type="compositionally biased region" description="Basic and acidic residues" evidence="20">
    <location>
        <begin position="964"/>
        <end position="982"/>
    </location>
</feature>
<gene>
    <name evidence="23" type="ORF">CC80DRAFT_597673</name>
</gene>
<dbReference type="FunFam" id="3.40.50.1100:FF:000001">
    <property type="entry name" value="Tryptophan synthase beta chain"/>
    <property type="match status" value="1"/>
</dbReference>
<feature type="transmembrane region" description="Helical" evidence="21">
    <location>
        <begin position="1440"/>
        <end position="1458"/>
    </location>
</feature>
<evidence type="ECO:0000256" key="2">
    <source>
        <dbReference type="ARBA" id="ARBA00004141"/>
    </source>
</evidence>
<dbReference type="Pfam" id="PF00290">
    <property type="entry name" value="Trp_syntA"/>
    <property type="match status" value="1"/>
</dbReference>
<keyword evidence="13 21" id="KW-1133">Transmembrane helix</keyword>
<dbReference type="CDD" id="cd06446">
    <property type="entry name" value="Trp-synth_B"/>
    <property type="match status" value="1"/>
</dbReference>
<dbReference type="GO" id="GO:0055085">
    <property type="term" value="P:transmembrane transport"/>
    <property type="evidence" value="ECO:0007669"/>
    <property type="project" value="InterPro"/>
</dbReference>
<name>A0A6A5TQ09_9PLEO</name>
<keyword evidence="14 21" id="KW-0472">Membrane</keyword>
<feature type="transmembrane region" description="Helical" evidence="21">
    <location>
        <begin position="1188"/>
        <end position="1207"/>
    </location>
</feature>
<comment type="cofactor">
    <cofactor evidence="1 18">
        <name>pyridoxal 5'-phosphate</name>
        <dbReference type="ChEBI" id="CHEBI:597326"/>
    </cofactor>
</comment>
<dbReference type="InterPro" id="IPR006654">
    <property type="entry name" value="Trp_synth_beta"/>
</dbReference>
<dbReference type="EC" id="4.2.1.20" evidence="6 18"/>
<comment type="similarity">
    <text evidence="4">In the C-terminal section; belongs to the TrpB family.</text>
</comment>
<dbReference type="InterPro" id="IPR013785">
    <property type="entry name" value="Aldolase_TIM"/>
</dbReference>
<dbReference type="HAMAP" id="MF_00133">
    <property type="entry name" value="Trp_synth_beta"/>
    <property type="match status" value="1"/>
</dbReference>
<dbReference type="Gene3D" id="3.20.20.70">
    <property type="entry name" value="Aldolase class I"/>
    <property type="match status" value="1"/>
</dbReference>
<dbReference type="EMBL" id="ML977020">
    <property type="protein sequence ID" value="KAF1951027.1"/>
    <property type="molecule type" value="Genomic_DNA"/>
</dbReference>
<dbReference type="GO" id="GO:0005737">
    <property type="term" value="C:cytoplasm"/>
    <property type="evidence" value="ECO:0007669"/>
    <property type="project" value="TreeGrafter"/>
</dbReference>
<feature type="compositionally biased region" description="Acidic residues" evidence="20">
    <location>
        <begin position="944"/>
        <end position="956"/>
    </location>
</feature>
<dbReference type="InterPro" id="IPR002028">
    <property type="entry name" value="Trp_synthase_suA"/>
</dbReference>
<dbReference type="OrthoDB" id="10050244at2759"/>
<dbReference type="GO" id="GO:0004834">
    <property type="term" value="F:tryptophan synthase activity"/>
    <property type="evidence" value="ECO:0007669"/>
    <property type="project" value="UniProtKB-EC"/>
</dbReference>
<dbReference type="SUPFAM" id="SSF51366">
    <property type="entry name" value="Ribulose-phoshate binding barrel"/>
    <property type="match status" value="1"/>
</dbReference>
<evidence type="ECO:0000256" key="18">
    <source>
        <dbReference type="RuleBase" id="RU003663"/>
    </source>
</evidence>
<feature type="region of interest" description="Disordered" evidence="20">
    <location>
        <begin position="896"/>
        <end position="984"/>
    </location>
</feature>
<evidence type="ECO:0000256" key="4">
    <source>
        <dbReference type="ARBA" id="ARBA00005761"/>
    </source>
</evidence>
<keyword evidence="11 18" id="KW-0822">Tryptophan biosynthesis</keyword>
<keyword evidence="15 18" id="KW-0057">Aromatic amino acid biosynthesis</keyword>
<dbReference type="SUPFAM" id="SSF53686">
    <property type="entry name" value="Tryptophan synthase beta subunit-like PLP-dependent enzymes"/>
    <property type="match status" value="1"/>
</dbReference>
<evidence type="ECO:0000256" key="19">
    <source>
        <dbReference type="SAM" id="Coils"/>
    </source>
</evidence>
<keyword evidence="12 18" id="KW-0663">Pyridoxal phosphate</keyword>
<dbReference type="CDD" id="cd01115">
    <property type="entry name" value="SLC13_permease"/>
    <property type="match status" value="1"/>
</dbReference>
<evidence type="ECO:0000256" key="14">
    <source>
        <dbReference type="ARBA" id="ARBA00023136"/>
    </source>
</evidence>
<dbReference type="InterPro" id="IPR004331">
    <property type="entry name" value="SPX_dom"/>
</dbReference>
<evidence type="ECO:0000256" key="9">
    <source>
        <dbReference type="ARBA" id="ARBA00022605"/>
    </source>
</evidence>
<keyword evidence="8" id="KW-0813">Transport</keyword>
<proteinExistence type="inferred from homology"/>
<evidence type="ECO:0000256" key="20">
    <source>
        <dbReference type="SAM" id="MobiDB-lite"/>
    </source>
</evidence>
<feature type="transmembrane region" description="Helical" evidence="21">
    <location>
        <begin position="1534"/>
        <end position="1560"/>
    </location>
</feature>
<dbReference type="FunFam" id="3.40.50.1100:FF:000004">
    <property type="entry name" value="Tryptophan synthase beta chain"/>
    <property type="match status" value="1"/>
</dbReference>
<dbReference type="CDD" id="cd04724">
    <property type="entry name" value="Tryptophan_synthase_alpha"/>
    <property type="match status" value="1"/>
</dbReference>
<evidence type="ECO:0000256" key="5">
    <source>
        <dbReference type="ARBA" id="ARBA00006095"/>
    </source>
</evidence>
<evidence type="ECO:0000313" key="23">
    <source>
        <dbReference type="EMBL" id="KAF1951027.1"/>
    </source>
</evidence>
<accession>A0A6A5TQ09</accession>
<dbReference type="Proteomes" id="UP000800035">
    <property type="component" value="Unassembled WGS sequence"/>
</dbReference>
<dbReference type="PANTHER" id="PTHR48077">
    <property type="entry name" value="TRYPTOPHAN SYNTHASE-RELATED"/>
    <property type="match status" value="1"/>
</dbReference>
<dbReference type="InterPro" id="IPR023026">
    <property type="entry name" value="Trp_synth_beta/beta-like"/>
</dbReference>
<evidence type="ECO:0000256" key="11">
    <source>
        <dbReference type="ARBA" id="ARBA00022822"/>
    </source>
</evidence>
<feature type="transmembrane region" description="Helical" evidence="21">
    <location>
        <begin position="1219"/>
        <end position="1247"/>
    </location>
</feature>
<evidence type="ECO:0000256" key="8">
    <source>
        <dbReference type="ARBA" id="ARBA00022448"/>
    </source>
</evidence>
<sequence>MEAIKKTFAQCKKEGRSALVTYVTAGYPTAQETPDILLGMEAGGADLIELGMPFTDPIADGPTIQRSNTQALKNGITTESCLQMVRDARKRGLKAPILLMGYYNPLLSYGEERMLQDAKEAGANGFIMVDLPPEEALRFRNFCRNYGLSYVPLIAPATSEQRMRVLCSIADSFIYVVSRMGVTGATGTLNAALPQLLERVHKYSGNKPAAVGFGVSTRDHFLSVGEIAEGVVIGSQIVNVLADAATGEGAKNVEKYCDMICGNSSRSTTREVGIVETIDKAKEPNGVHVDKVVTDADVPNGPGLADQIEALNSENFDSEHALPPRFGEFGGQYVPESLMDCLAELETGFNEAKEDPKFWEEYRSYYDYMGRPGHLHLAERLTEHAGGANIWLKREDLNHTGSHKINNALGQILVARRLGKTEIIAETGAGQHGVATATVCAKFGMKCTIYMGAEDVRRQALNVFRIKLLGAQVVAVEAGSQTLRDAVNEALRAWVVHLDTTHYIIGSAIGPHPFPTIVRTFQSVIGNETKQQMQEKRGKLPDAVVACVGGGSNAVGMFYPFSNDPSVKLLGVEAGGDGIDTARHSATLTGGTKGVLHGVRTYILQDKHGQISDTHSVSAGLDYPGVGPELAAWKDTERAKFIAATDAEAFIGFRLISQLEGIIPALETAHAIFGAIELAKTMNKSQDVVICLSGRGDKDVQSVAEELPKLGPQIGWDLRSQLLSPSRAPSLSADTATTFTLAGRAPTRSSTSEYIVELQELPPPHTKAFEAGRVKRKRKEEKRARKRREKLERLREADEMKFSHSLQFNAVPDWSNHYVAYSNLKKQIYTLETRLNQQNATADAESSPLLDGDGDDPDKRFIAMLDAELEKVCSFYQIKELEIYGEADHILKDEESYEEEQEVYEQERENAPPGRKTRSGSIFKHISFSRPRRASASSRRSTIEEEDEDSDDDDVNETSVLRRKSQDGQRRRQPWENSHDDDMAASTDFASSMRRRASLAFDDYNDMSFSALYDEGVSLKKRTISVYVSLCELRSFIQLNKTGFEKVLKKYDKILDRKLKRVYLEKSVYPAYPFLKSTMNRLGQYLERVEAAYSRICTKGNLDEAKRELRLHLREHVVWERNTVWREMIGIERKAQAANIGLTQTLLGRDTDPHRVRRQGDEIGSAMKEVVTPVGKYNCPTWLVSPQLWLFVGILAIFLVLLLVPIMEKPEQQNCLAMVVFVSLLWACEAIPLFVTSLLVPFLAVTLRVVRSDLTGKRLDTKPATTYVFAAMWTPVIMLLLGGFTIAAALSKYNIAKIMATFVLSKAGTKPRTVLLTNMFVAMFASMWISNVAAPVLCFSIIQPILRNLSADSDMTKALLLGIALSSNIGGAASPIASPQNLIALQNMSPEPSWGVWFFIALPVCIISIILIWILLLVTFQPGRNTTIVPIRPMKDKFSGTQWFISGVTIMTIALWCISHQLEPIFGDMGVIAIIPIVLFFGTGILNKEDFNNFLWTIIILAAGGLSLGKSVNSSGLLHTMAESITSSVEGMSLYGLMVVFAGLILVVATFISHTVAALIVLPLVQQVGQSMEPEAHPNLLVMGSVMMASAAMGLPTSGFPNMTAIMMEDQRTGQRYLEVKHFLTRGIPASLITFVVVITVGYGLMRAVGF</sequence>
<feature type="transmembrane region" description="Helical" evidence="21">
    <location>
        <begin position="1396"/>
        <end position="1420"/>
    </location>
</feature>
<comment type="subcellular location">
    <subcellularLocation>
        <location evidence="2">Membrane</location>
        <topology evidence="2">Multi-pass membrane protein</topology>
    </subcellularLocation>
</comment>
<evidence type="ECO:0000256" key="17">
    <source>
        <dbReference type="ARBA" id="ARBA00049047"/>
    </source>
</evidence>
<comment type="similarity">
    <text evidence="5">In the N-terminal section; belongs to the TrpA family.</text>
</comment>
<comment type="pathway">
    <text evidence="3 18">Amino-acid biosynthesis; L-tryptophan biosynthesis; L-tryptophan from chorismate: step 5/5.</text>
</comment>
<keyword evidence="10 21" id="KW-0812">Transmembrane</keyword>
<feature type="transmembrane region" description="Helical" evidence="21">
    <location>
        <begin position="1267"/>
        <end position="1290"/>
    </location>
</feature>
<dbReference type="Pfam" id="PF03105">
    <property type="entry name" value="SPX"/>
    <property type="match status" value="2"/>
</dbReference>
<dbReference type="FunFam" id="3.20.20.70:FF:000151">
    <property type="entry name" value="Tryptophan synthase"/>
    <property type="match status" value="1"/>
</dbReference>
<feature type="transmembrane region" description="Helical" evidence="21">
    <location>
        <begin position="1580"/>
        <end position="1602"/>
    </location>
</feature>
<dbReference type="PROSITE" id="PS00167">
    <property type="entry name" value="TRP_SYNTHASE_ALPHA"/>
    <property type="match status" value="1"/>
</dbReference>
<dbReference type="GO" id="GO:0016020">
    <property type="term" value="C:membrane"/>
    <property type="evidence" value="ECO:0007669"/>
    <property type="project" value="UniProtKB-SubCell"/>
</dbReference>
<dbReference type="InterPro" id="IPR001926">
    <property type="entry name" value="TrpB-like_PALP"/>
</dbReference>
<organism evidence="23 24">
    <name type="scientific">Byssothecium circinans</name>
    <dbReference type="NCBI Taxonomy" id="147558"/>
    <lineage>
        <taxon>Eukaryota</taxon>
        <taxon>Fungi</taxon>
        <taxon>Dikarya</taxon>
        <taxon>Ascomycota</taxon>
        <taxon>Pezizomycotina</taxon>
        <taxon>Dothideomycetes</taxon>
        <taxon>Pleosporomycetidae</taxon>
        <taxon>Pleosporales</taxon>
        <taxon>Massarineae</taxon>
        <taxon>Massarinaceae</taxon>
        <taxon>Byssothecium</taxon>
    </lineage>
</organism>
<evidence type="ECO:0000313" key="24">
    <source>
        <dbReference type="Proteomes" id="UP000800035"/>
    </source>
</evidence>
<evidence type="ECO:0000256" key="6">
    <source>
        <dbReference type="ARBA" id="ARBA00012043"/>
    </source>
</evidence>
<dbReference type="PROSITE" id="PS51382">
    <property type="entry name" value="SPX"/>
    <property type="match status" value="1"/>
</dbReference>
<dbReference type="InterPro" id="IPR011060">
    <property type="entry name" value="RibuloseP-bd_barrel"/>
</dbReference>
<protein>
    <recommendedName>
        <fullName evidence="7 18">Tryptophan synthase</fullName>
        <ecNumber evidence="6 18">4.2.1.20</ecNumber>
    </recommendedName>
</protein>
<feature type="transmembrane region" description="Helical" evidence="21">
    <location>
        <begin position="1623"/>
        <end position="1646"/>
    </location>
</feature>
<keyword evidence="16 18" id="KW-0456">Lyase</keyword>
<evidence type="ECO:0000256" key="12">
    <source>
        <dbReference type="ARBA" id="ARBA00022898"/>
    </source>
</evidence>
<keyword evidence="19" id="KW-0175">Coiled coil</keyword>
<keyword evidence="24" id="KW-1185">Reference proteome</keyword>
<feature type="coiled-coil region" evidence="19">
    <location>
        <begin position="774"/>
        <end position="801"/>
    </location>
</feature>
<evidence type="ECO:0000256" key="15">
    <source>
        <dbReference type="ARBA" id="ARBA00023141"/>
    </source>
</evidence>
<evidence type="ECO:0000256" key="16">
    <source>
        <dbReference type="ARBA" id="ARBA00023239"/>
    </source>
</evidence>
<evidence type="ECO:0000256" key="13">
    <source>
        <dbReference type="ARBA" id="ARBA00022989"/>
    </source>
</evidence>
<evidence type="ECO:0000256" key="10">
    <source>
        <dbReference type="ARBA" id="ARBA00022692"/>
    </source>
</evidence>
<comment type="catalytic activity">
    <reaction evidence="17 18">
        <text>(1S,2R)-1-C-(indol-3-yl)glycerol 3-phosphate + L-serine = D-glyceraldehyde 3-phosphate + L-tryptophan + H2O</text>
        <dbReference type="Rhea" id="RHEA:10532"/>
        <dbReference type="ChEBI" id="CHEBI:15377"/>
        <dbReference type="ChEBI" id="CHEBI:33384"/>
        <dbReference type="ChEBI" id="CHEBI:57912"/>
        <dbReference type="ChEBI" id="CHEBI:58866"/>
        <dbReference type="ChEBI" id="CHEBI:59776"/>
        <dbReference type="EC" id="4.2.1.20"/>
    </reaction>
</comment>
<dbReference type="Gene3D" id="3.40.50.1100">
    <property type="match status" value="2"/>
</dbReference>
<dbReference type="NCBIfam" id="TIGR00262">
    <property type="entry name" value="trpA"/>
    <property type="match status" value="1"/>
</dbReference>
<evidence type="ECO:0000256" key="1">
    <source>
        <dbReference type="ARBA" id="ARBA00001933"/>
    </source>
</evidence>